<dbReference type="InterPro" id="IPR039420">
    <property type="entry name" value="WalR-like"/>
</dbReference>
<dbReference type="InterPro" id="IPR001867">
    <property type="entry name" value="OmpR/PhoB-type_DNA-bd"/>
</dbReference>
<reference evidence="10 11" key="1">
    <citation type="submission" date="2019-05" db="EMBL/GenBank/DDBJ databases">
        <title>Arcobacter sp. nov., isolated from sea sediment.</title>
        <authorList>
            <person name="Kim W."/>
        </authorList>
    </citation>
    <scope>NUCLEOTIDE SEQUENCE [LARGE SCALE GENOMIC DNA]</scope>
    <source>
        <strain evidence="10 11">CAU 1517</strain>
    </source>
</reference>
<dbReference type="Gene3D" id="1.10.10.10">
    <property type="entry name" value="Winged helix-like DNA-binding domain superfamily/Winged helix DNA-binding domain"/>
    <property type="match status" value="1"/>
</dbReference>
<dbReference type="InterPro" id="IPR016032">
    <property type="entry name" value="Sig_transdc_resp-reg_C-effctor"/>
</dbReference>
<dbReference type="SMART" id="SM00862">
    <property type="entry name" value="Trans_reg_C"/>
    <property type="match status" value="1"/>
</dbReference>
<dbReference type="GO" id="GO:0006355">
    <property type="term" value="P:regulation of DNA-templated transcription"/>
    <property type="evidence" value="ECO:0007669"/>
    <property type="project" value="InterPro"/>
</dbReference>
<evidence type="ECO:0000256" key="4">
    <source>
        <dbReference type="ARBA" id="ARBA00023125"/>
    </source>
</evidence>
<dbReference type="AlphaFoldDB" id="A0A5R8Y0Z7"/>
<feature type="domain" description="Response regulatory" evidence="8">
    <location>
        <begin position="20"/>
        <end position="134"/>
    </location>
</feature>
<dbReference type="SUPFAM" id="SSF46894">
    <property type="entry name" value="C-terminal effector domain of the bipartite response regulators"/>
    <property type="match status" value="1"/>
</dbReference>
<gene>
    <name evidence="10" type="ORF">FDK22_08270</name>
</gene>
<evidence type="ECO:0000256" key="1">
    <source>
        <dbReference type="ARBA" id="ARBA00022553"/>
    </source>
</evidence>
<keyword evidence="1 6" id="KW-0597">Phosphoprotein</keyword>
<dbReference type="Pfam" id="PF00486">
    <property type="entry name" value="Trans_reg_C"/>
    <property type="match status" value="1"/>
</dbReference>
<evidence type="ECO:0000259" key="8">
    <source>
        <dbReference type="PROSITE" id="PS50110"/>
    </source>
</evidence>
<dbReference type="GO" id="GO:0000156">
    <property type="term" value="F:phosphorelay response regulator activity"/>
    <property type="evidence" value="ECO:0007669"/>
    <property type="project" value="TreeGrafter"/>
</dbReference>
<dbReference type="GO" id="GO:0032993">
    <property type="term" value="C:protein-DNA complex"/>
    <property type="evidence" value="ECO:0007669"/>
    <property type="project" value="TreeGrafter"/>
</dbReference>
<dbReference type="PANTHER" id="PTHR48111">
    <property type="entry name" value="REGULATOR OF RPOS"/>
    <property type="match status" value="1"/>
</dbReference>
<dbReference type="PANTHER" id="PTHR48111:SF1">
    <property type="entry name" value="TWO-COMPONENT RESPONSE REGULATOR ORR33"/>
    <property type="match status" value="1"/>
</dbReference>
<dbReference type="InterPro" id="IPR001789">
    <property type="entry name" value="Sig_transdc_resp-reg_receiver"/>
</dbReference>
<dbReference type="InterPro" id="IPR011006">
    <property type="entry name" value="CheY-like_superfamily"/>
</dbReference>
<dbReference type="Pfam" id="PF00072">
    <property type="entry name" value="Response_reg"/>
    <property type="match status" value="1"/>
</dbReference>
<organism evidence="10 11">
    <name type="scientific">Arcobacter arenosus</name>
    <dbReference type="NCBI Taxonomy" id="2576037"/>
    <lineage>
        <taxon>Bacteria</taxon>
        <taxon>Pseudomonadati</taxon>
        <taxon>Campylobacterota</taxon>
        <taxon>Epsilonproteobacteria</taxon>
        <taxon>Campylobacterales</taxon>
        <taxon>Arcobacteraceae</taxon>
        <taxon>Arcobacter</taxon>
    </lineage>
</organism>
<keyword evidence="4 7" id="KW-0238">DNA-binding</keyword>
<protein>
    <submittedName>
        <fullName evidence="10">Response regulator transcription factor</fullName>
    </submittedName>
</protein>
<accession>A0A5R8Y0Z7</accession>
<evidence type="ECO:0000256" key="7">
    <source>
        <dbReference type="PROSITE-ProRule" id="PRU01091"/>
    </source>
</evidence>
<dbReference type="Gene3D" id="3.40.50.2300">
    <property type="match status" value="1"/>
</dbReference>
<keyword evidence="11" id="KW-1185">Reference proteome</keyword>
<keyword evidence="2" id="KW-0902">Two-component regulatory system</keyword>
<dbReference type="EMBL" id="VANU01000003">
    <property type="protein sequence ID" value="TLP38456.1"/>
    <property type="molecule type" value="Genomic_DNA"/>
</dbReference>
<dbReference type="SMART" id="SM00448">
    <property type="entry name" value="REC"/>
    <property type="match status" value="1"/>
</dbReference>
<dbReference type="PROSITE" id="PS51755">
    <property type="entry name" value="OMPR_PHOB"/>
    <property type="match status" value="1"/>
</dbReference>
<dbReference type="PROSITE" id="PS50110">
    <property type="entry name" value="RESPONSE_REGULATORY"/>
    <property type="match status" value="1"/>
</dbReference>
<feature type="modified residue" description="4-aspartylphosphate" evidence="6">
    <location>
        <position position="69"/>
    </location>
</feature>
<feature type="DNA-binding region" description="OmpR/PhoB-type" evidence="7">
    <location>
        <begin position="142"/>
        <end position="238"/>
    </location>
</feature>
<dbReference type="InterPro" id="IPR036388">
    <property type="entry name" value="WH-like_DNA-bd_sf"/>
</dbReference>
<evidence type="ECO:0000256" key="3">
    <source>
        <dbReference type="ARBA" id="ARBA00023015"/>
    </source>
</evidence>
<dbReference type="OrthoDB" id="5349253at2"/>
<evidence type="ECO:0000313" key="11">
    <source>
        <dbReference type="Proteomes" id="UP000308901"/>
    </source>
</evidence>
<dbReference type="GO" id="GO:0005829">
    <property type="term" value="C:cytosol"/>
    <property type="evidence" value="ECO:0007669"/>
    <property type="project" value="TreeGrafter"/>
</dbReference>
<evidence type="ECO:0000256" key="6">
    <source>
        <dbReference type="PROSITE-ProRule" id="PRU00169"/>
    </source>
</evidence>
<dbReference type="GO" id="GO:0000976">
    <property type="term" value="F:transcription cis-regulatory region binding"/>
    <property type="evidence" value="ECO:0007669"/>
    <property type="project" value="TreeGrafter"/>
</dbReference>
<evidence type="ECO:0000259" key="9">
    <source>
        <dbReference type="PROSITE" id="PS51755"/>
    </source>
</evidence>
<dbReference type="Proteomes" id="UP000308901">
    <property type="component" value="Unassembled WGS sequence"/>
</dbReference>
<name>A0A5R8Y0Z7_9BACT</name>
<sequence length="239" mass="28215">MYRFDKNNKKNFKFVLNYLNILYIEDEKNIRENIEKTLKLMVSNVFSCENIEEAKKIFKNKRIDLIISDINLPDQNGLDFVEMLRECNNITPVILLSAYTQKDYLLKATRLKLVDYLVKPINFDELKNCLFKACEEIIEKGLFIISFEENISYNVLQKKLYSKDEQIIDLTHKEILLLEYLIQNNNRVVTHEEIKEHIWEDSFEASDSALKNLLNKLRKKIGKNSVENISGVGFRIHLS</sequence>
<evidence type="ECO:0000256" key="2">
    <source>
        <dbReference type="ARBA" id="ARBA00023012"/>
    </source>
</evidence>
<feature type="domain" description="OmpR/PhoB-type" evidence="9">
    <location>
        <begin position="142"/>
        <end position="238"/>
    </location>
</feature>
<keyword evidence="3" id="KW-0805">Transcription regulation</keyword>
<dbReference type="SUPFAM" id="SSF52172">
    <property type="entry name" value="CheY-like"/>
    <property type="match status" value="1"/>
</dbReference>
<dbReference type="CDD" id="cd00383">
    <property type="entry name" value="trans_reg_C"/>
    <property type="match status" value="1"/>
</dbReference>
<dbReference type="RefSeq" id="WP_138152451.1">
    <property type="nucleotide sequence ID" value="NZ_CBDDKQ010000002.1"/>
</dbReference>
<keyword evidence="5" id="KW-0804">Transcription</keyword>
<proteinExistence type="predicted"/>
<evidence type="ECO:0000256" key="5">
    <source>
        <dbReference type="ARBA" id="ARBA00023163"/>
    </source>
</evidence>
<evidence type="ECO:0000313" key="10">
    <source>
        <dbReference type="EMBL" id="TLP38456.1"/>
    </source>
</evidence>
<comment type="caution">
    <text evidence="10">The sequence shown here is derived from an EMBL/GenBank/DDBJ whole genome shotgun (WGS) entry which is preliminary data.</text>
</comment>